<dbReference type="Pfam" id="PF13350">
    <property type="entry name" value="Y_phosphatase3"/>
    <property type="match status" value="1"/>
</dbReference>
<keyword evidence="3" id="KW-1185">Reference proteome</keyword>
<dbReference type="Proteomes" id="UP001211065">
    <property type="component" value="Unassembled WGS sequence"/>
</dbReference>
<sequence>MQEVILATGNCQGTLLIKNNDASLEKGNFSKLVIIVHGYLGHKDYLFQKSLAEEMSHSSFRLSVQESSVNTISPETWVDSIDNCVKFFLEKNWRIYCLVGHSIGGSSVLSYLITKNPFICRFAINISGRHNIYDGLYKKLFVDPEQINDLMVKGTSSHNIKVKEQEFKYSITKETVSSWKKADVIFSRSHLLPKTLAVLTCHGTMDEIVPMQDAAEWANKIPNHQLALINNACHNFLNRKNLYHPSPTSVLISTCLAWFHKIENDFDFFWLTYGNFSTTFDQIKIEKSEDDSLMDEINYLLPNCRVLTIPGVKNFRDVGGFPTVDGKIVKRGVLYRSAKIDDASAMGLTKINNLGIRYVIDLRSNLEGGTSESDEEFSNFSKIHLPIFNDDEFTPEVLKHRWGLYATGTPEGFSEAYMLIVKSGIKSFIEVFKYLAGVDESQTKQDIPNPLDPVLFHCTSGKDRTGVLVALILSLLGVDDDLIAMEYNTDEELNKILLQTKNVLTLKEIKSMMTSNKSAMSLFLKKFKLKYYSVEKFLLDFLNLSQVEINNLKDRLTYKPNLIENQTFTAQDTLSCRL</sequence>
<comment type="caution">
    <text evidence="2">The sequence shown here is derived from an EMBL/GenBank/DDBJ whole genome shotgun (WGS) entry which is preliminary data.</text>
</comment>
<dbReference type="InterPro" id="IPR016130">
    <property type="entry name" value="Tyr_Pase_AS"/>
</dbReference>
<dbReference type="Gene3D" id="3.90.190.10">
    <property type="entry name" value="Protein tyrosine phosphatase superfamily"/>
    <property type="match status" value="1"/>
</dbReference>
<dbReference type="PANTHER" id="PTHR31126">
    <property type="entry name" value="TYROSINE-PROTEIN PHOSPHATASE"/>
    <property type="match status" value="1"/>
</dbReference>
<proteinExistence type="predicted"/>
<evidence type="ECO:0000259" key="1">
    <source>
        <dbReference type="PROSITE" id="PS50056"/>
    </source>
</evidence>
<dbReference type="GO" id="GO:0004721">
    <property type="term" value="F:phosphoprotein phosphatase activity"/>
    <property type="evidence" value="ECO:0007669"/>
    <property type="project" value="InterPro"/>
</dbReference>
<accession>A0AAD5TXE1</accession>
<gene>
    <name evidence="2" type="ORF">HK099_006668</name>
</gene>
<dbReference type="PROSITE" id="PS50056">
    <property type="entry name" value="TYR_PHOSPHATASE_2"/>
    <property type="match status" value="1"/>
</dbReference>
<dbReference type="PROSITE" id="PS00383">
    <property type="entry name" value="TYR_PHOSPHATASE_1"/>
    <property type="match status" value="1"/>
</dbReference>
<dbReference type="InterPro" id="IPR000387">
    <property type="entry name" value="Tyr_Pase_dom"/>
</dbReference>
<dbReference type="InterPro" id="IPR029058">
    <property type="entry name" value="AB_hydrolase_fold"/>
</dbReference>
<evidence type="ECO:0000313" key="2">
    <source>
        <dbReference type="EMBL" id="KAJ3214792.1"/>
    </source>
</evidence>
<dbReference type="Gene3D" id="3.40.50.1820">
    <property type="entry name" value="alpha/beta hydrolase"/>
    <property type="match status" value="1"/>
</dbReference>
<dbReference type="PANTHER" id="PTHR31126:SF1">
    <property type="entry name" value="TYROSINE SPECIFIC PROTEIN PHOSPHATASES DOMAIN-CONTAINING PROTEIN"/>
    <property type="match status" value="1"/>
</dbReference>
<name>A0AAD5TXE1_9FUNG</name>
<dbReference type="InterPro" id="IPR026893">
    <property type="entry name" value="Tyr/Ser_Pase_IphP-type"/>
</dbReference>
<dbReference type="InterPro" id="IPR029021">
    <property type="entry name" value="Prot-tyrosine_phosphatase-like"/>
</dbReference>
<dbReference type="SUPFAM" id="SSF52799">
    <property type="entry name" value="(Phosphotyrosine protein) phosphatases II"/>
    <property type="match status" value="1"/>
</dbReference>
<organism evidence="2 3">
    <name type="scientific">Clydaea vesicula</name>
    <dbReference type="NCBI Taxonomy" id="447962"/>
    <lineage>
        <taxon>Eukaryota</taxon>
        <taxon>Fungi</taxon>
        <taxon>Fungi incertae sedis</taxon>
        <taxon>Chytridiomycota</taxon>
        <taxon>Chytridiomycota incertae sedis</taxon>
        <taxon>Chytridiomycetes</taxon>
        <taxon>Lobulomycetales</taxon>
        <taxon>Lobulomycetaceae</taxon>
        <taxon>Clydaea</taxon>
    </lineage>
</organism>
<evidence type="ECO:0000313" key="3">
    <source>
        <dbReference type="Proteomes" id="UP001211065"/>
    </source>
</evidence>
<dbReference type="EMBL" id="JADGJW010000591">
    <property type="protein sequence ID" value="KAJ3214792.1"/>
    <property type="molecule type" value="Genomic_DNA"/>
</dbReference>
<reference evidence="2" key="1">
    <citation type="submission" date="2020-05" db="EMBL/GenBank/DDBJ databases">
        <title>Phylogenomic resolution of chytrid fungi.</title>
        <authorList>
            <person name="Stajich J.E."/>
            <person name="Amses K."/>
            <person name="Simmons R."/>
            <person name="Seto K."/>
            <person name="Myers J."/>
            <person name="Bonds A."/>
            <person name="Quandt C.A."/>
            <person name="Barry K."/>
            <person name="Liu P."/>
            <person name="Grigoriev I."/>
            <person name="Longcore J.E."/>
            <person name="James T.Y."/>
        </authorList>
    </citation>
    <scope>NUCLEOTIDE SEQUENCE</scope>
    <source>
        <strain evidence="2">JEL0476</strain>
    </source>
</reference>
<dbReference type="AlphaFoldDB" id="A0AAD5TXE1"/>
<feature type="domain" description="Tyrosine specific protein phosphatases" evidence="1">
    <location>
        <begin position="426"/>
        <end position="479"/>
    </location>
</feature>
<protein>
    <recommendedName>
        <fullName evidence="1">Tyrosine specific protein phosphatases domain-containing protein</fullName>
    </recommendedName>
</protein>
<dbReference type="SUPFAM" id="SSF53474">
    <property type="entry name" value="alpha/beta-Hydrolases"/>
    <property type="match status" value="1"/>
</dbReference>